<dbReference type="AlphaFoldDB" id="A0A1J5QFY6"/>
<feature type="transmembrane region" description="Helical" evidence="1">
    <location>
        <begin position="203"/>
        <end position="221"/>
    </location>
</feature>
<dbReference type="EMBL" id="MLJW01000802">
    <property type="protein sequence ID" value="OIQ82457.1"/>
    <property type="molecule type" value="Genomic_DNA"/>
</dbReference>
<keyword evidence="1" id="KW-1133">Transmembrane helix</keyword>
<feature type="transmembrane region" description="Helical" evidence="1">
    <location>
        <begin position="324"/>
        <end position="343"/>
    </location>
</feature>
<proteinExistence type="predicted"/>
<gene>
    <name evidence="2" type="ORF">GALL_357530</name>
</gene>
<feature type="transmembrane region" description="Helical" evidence="1">
    <location>
        <begin position="53"/>
        <end position="72"/>
    </location>
</feature>
<sequence length="363" mass="38782">MAKTTIIALQAPPPTAGDLEPGPAAESWRAGHALHNPGLYGPTQARMLGAVRMVFGIFFLINLVLHFSPAYAARFLPDMMHAALAPGQPEWLGHWASSVAAVFQFLGQGRALALMFGIETLLTLGLLTGLGFPLLGWLGLLYELFLWSTIGGLGGPYTSGATDPGTAIVYALGFGVILLTRAWQGASWWQGQARAPSRDGLRLAFLLFGALWAFDAYWKWFPGFLNHITGFFTAAQAGQPGWIVAWIGMFVALMHLIGPYTFAVLAAATETVIAASLLFSHHLPVKWLRLALLFCLGYSLVLWSTAEGFGGPYGAGFTGNKGDVLGTTNVYAIIALFLMAAVWTHRGNAARTGVVASRNASTA</sequence>
<keyword evidence="1" id="KW-0812">Transmembrane</keyword>
<accession>A0A1J5QFY6</accession>
<evidence type="ECO:0000256" key="1">
    <source>
        <dbReference type="SAM" id="Phobius"/>
    </source>
</evidence>
<reference evidence="2" key="1">
    <citation type="submission" date="2016-10" db="EMBL/GenBank/DDBJ databases">
        <title>Sequence of Gallionella enrichment culture.</title>
        <authorList>
            <person name="Poehlein A."/>
            <person name="Muehling M."/>
            <person name="Daniel R."/>
        </authorList>
    </citation>
    <scope>NUCLEOTIDE SEQUENCE</scope>
</reference>
<feature type="transmembrane region" description="Helical" evidence="1">
    <location>
        <begin position="287"/>
        <end position="304"/>
    </location>
</feature>
<feature type="transmembrane region" description="Helical" evidence="1">
    <location>
        <begin position="165"/>
        <end position="183"/>
    </location>
</feature>
<evidence type="ECO:0000313" key="2">
    <source>
        <dbReference type="EMBL" id="OIQ82457.1"/>
    </source>
</evidence>
<keyword evidence="1" id="KW-0472">Membrane</keyword>
<comment type="caution">
    <text evidence="2">The sequence shown here is derived from an EMBL/GenBank/DDBJ whole genome shotgun (WGS) entry which is preliminary data.</text>
</comment>
<feature type="transmembrane region" description="Helical" evidence="1">
    <location>
        <begin position="241"/>
        <end position="266"/>
    </location>
</feature>
<feature type="transmembrane region" description="Helical" evidence="1">
    <location>
        <begin position="121"/>
        <end position="145"/>
    </location>
</feature>
<feature type="transmembrane region" description="Helical" evidence="1">
    <location>
        <begin position="92"/>
        <end position="109"/>
    </location>
</feature>
<name>A0A1J5QFY6_9ZZZZ</name>
<protein>
    <submittedName>
        <fullName evidence="2">Uncharacterized protein</fullName>
    </submittedName>
</protein>
<organism evidence="2">
    <name type="scientific">mine drainage metagenome</name>
    <dbReference type="NCBI Taxonomy" id="410659"/>
    <lineage>
        <taxon>unclassified sequences</taxon>
        <taxon>metagenomes</taxon>
        <taxon>ecological metagenomes</taxon>
    </lineage>
</organism>